<dbReference type="Proteomes" id="UP000030765">
    <property type="component" value="Unassembled WGS sequence"/>
</dbReference>
<feature type="compositionally biased region" description="Low complexity" evidence="1">
    <location>
        <begin position="119"/>
        <end position="131"/>
    </location>
</feature>
<feature type="compositionally biased region" description="Polar residues" evidence="1">
    <location>
        <begin position="332"/>
        <end position="342"/>
    </location>
</feature>
<organism evidence="2">
    <name type="scientific">Anopheles sinensis</name>
    <name type="common">Mosquito</name>
    <dbReference type="NCBI Taxonomy" id="74873"/>
    <lineage>
        <taxon>Eukaryota</taxon>
        <taxon>Metazoa</taxon>
        <taxon>Ecdysozoa</taxon>
        <taxon>Arthropoda</taxon>
        <taxon>Hexapoda</taxon>
        <taxon>Insecta</taxon>
        <taxon>Pterygota</taxon>
        <taxon>Neoptera</taxon>
        <taxon>Endopterygota</taxon>
        <taxon>Diptera</taxon>
        <taxon>Nematocera</taxon>
        <taxon>Culicoidea</taxon>
        <taxon>Culicidae</taxon>
        <taxon>Anophelinae</taxon>
        <taxon>Anopheles</taxon>
    </lineage>
</organism>
<dbReference type="AlphaFoldDB" id="A0A084VJ04"/>
<evidence type="ECO:0000313" key="2">
    <source>
        <dbReference type="EMBL" id="KFB37948.1"/>
    </source>
</evidence>
<feature type="compositionally biased region" description="Low complexity" evidence="1">
    <location>
        <begin position="67"/>
        <end position="84"/>
    </location>
</feature>
<protein>
    <submittedName>
        <fullName evidence="2">AGAP001467-PA-like protein</fullName>
    </submittedName>
</protein>
<dbReference type="EMBL" id="KE524855">
    <property type="protein sequence ID" value="KFB37948.1"/>
    <property type="molecule type" value="Genomic_DNA"/>
</dbReference>
<sequence length="551" mass="58505">MLWVNLAPAYRAIIPRSKKIITNPPSSVETSRVEADETTTTTTTANNTTVGQSTSVGVTLAEEKETTTSTTTTATESATKSSLSVTPTKGDATVAAGSTSTSKSSPPPKKDMLKREESSSTSSSSLKTTDSSEVDSCTVASAMNTAEEINMYTTNARKFNGISSTSEGSELDIKSDGSKVHKLATTSPADESKVSLSSTVTKLDLSGAISTALGPMLYRGTSAEQQYEVSVWYEGKDLQFLSVERIHSGDKVESSSSFERCITAGTTAVTQDASSIIDSSSKQSSSTTNGSVSSLGPFTLAQNRASLADSVAHSSDSSSTSGPAAGVHQPMAKSSTSTLSVPQVKQTVIEPRALCDLLIDEFKKLRRTFAPDVKDEEEEQESHHRQEVDEQLLHTPKASGSAARGQRAGGSSTTSKKSAAARGQKRTKAAVPISVHAVGESSASLSCYNTEVTTEKNTQTHRGPAAVDLCRRVCLSSTEILCDILCVSDSWRVPKRADETGRQLTPHYVHLFVKRVWTILLGINTPGEGSVVAFPKPERHPASFMINQLTR</sequence>
<feature type="compositionally biased region" description="Low complexity" evidence="1">
    <location>
        <begin position="38"/>
        <end position="60"/>
    </location>
</feature>
<feature type="region of interest" description="Disordered" evidence="1">
    <location>
        <begin position="273"/>
        <end position="292"/>
    </location>
</feature>
<accession>A0A084VJ04</accession>
<feature type="compositionally biased region" description="Low complexity" evidence="1">
    <location>
        <begin position="398"/>
        <end position="421"/>
    </location>
</feature>
<dbReference type="EnsemblMetazoa" id="ASIC005117-RA">
    <property type="protein sequence ID" value="ASIC005117-PA"/>
    <property type="gene ID" value="ASIC005117"/>
</dbReference>
<feature type="compositionally biased region" description="Low complexity" evidence="1">
    <location>
        <begin position="309"/>
        <end position="325"/>
    </location>
</feature>
<feature type="compositionally biased region" description="Basic and acidic residues" evidence="1">
    <location>
        <begin position="108"/>
        <end position="118"/>
    </location>
</feature>
<reference evidence="2 4" key="1">
    <citation type="journal article" date="2014" name="BMC Genomics">
        <title>Genome sequence of Anopheles sinensis provides insight into genetics basis of mosquito competence for malaria parasites.</title>
        <authorList>
            <person name="Zhou D."/>
            <person name="Zhang D."/>
            <person name="Ding G."/>
            <person name="Shi L."/>
            <person name="Hou Q."/>
            <person name="Ye Y."/>
            <person name="Xu Y."/>
            <person name="Zhou H."/>
            <person name="Xiong C."/>
            <person name="Li S."/>
            <person name="Yu J."/>
            <person name="Hong S."/>
            <person name="Yu X."/>
            <person name="Zou P."/>
            <person name="Chen C."/>
            <person name="Chang X."/>
            <person name="Wang W."/>
            <person name="Lv Y."/>
            <person name="Sun Y."/>
            <person name="Ma L."/>
            <person name="Shen B."/>
            <person name="Zhu C."/>
        </authorList>
    </citation>
    <scope>NUCLEOTIDE SEQUENCE [LARGE SCALE GENOMIC DNA]</scope>
</reference>
<dbReference type="EMBL" id="ATLV01013420">
    <property type="status" value="NOT_ANNOTATED_CDS"/>
    <property type="molecule type" value="Genomic_DNA"/>
</dbReference>
<keyword evidence="4" id="KW-1185">Reference proteome</keyword>
<evidence type="ECO:0000313" key="4">
    <source>
        <dbReference type="Proteomes" id="UP000030765"/>
    </source>
</evidence>
<feature type="compositionally biased region" description="Low complexity" evidence="1">
    <location>
        <begin position="274"/>
        <end position="292"/>
    </location>
</feature>
<dbReference type="OrthoDB" id="129353at2759"/>
<evidence type="ECO:0000313" key="3">
    <source>
        <dbReference type="EnsemblMetazoa" id="ASIC005117-PA"/>
    </source>
</evidence>
<name>A0A084VJ04_ANOSI</name>
<proteinExistence type="predicted"/>
<gene>
    <name evidence="2" type="ORF">ZHAS_00005117</name>
</gene>
<reference evidence="3" key="2">
    <citation type="submission" date="2020-05" db="UniProtKB">
        <authorList>
            <consortium name="EnsemblMetazoa"/>
        </authorList>
    </citation>
    <scope>IDENTIFICATION</scope>
</reference>
<feature type="compositionally biased region" description="Basic and acidic residues" evidence="1">
    <location>
        <begin position="381"/>
        <end position="392"/>
    </location>
</feature>
<dbReference type="VEuPathDB" id="VectorBase:ASIS020096"/>
<feature type="region of interest" description="Disordered" evidence="1">
    <location>
        <begin position="373"/>
        <end position="428"/>
    </location>
</feature>
<dbReference type="VEuPathDB" id="VectorBase:ASIC005117"/>
<feature type="region of interest" description="Disordered" evidence="1">
    <location>
        <begin position="309"/>
        <end position="342"/>
    </location>
</feature>
<evidence type="ECO:0000256" key="1">
    <source>
        <dbReference type="SAM" id="MobiDB-lite"/>
    </source>
</evidence>
<feature type="region of interest" description="Disordered" evidence="1">
    <location>
        <begin position="21"/>
        <end position="135"/>
    </location>
</feature>